<organism evidence="1 2">
    <name type="scientific">Novosphingobium umbonatum</name>
    <dbReference type="NCBI Taxonomy" id="1908524"/>
    <lineage>
        <taxon>Bacteria</taxon>
        <taxon>Pseudomonadati</taxon>
        <taxon>Pseudomonadota</taxon>
        <taxon>Alphaproteobacteria</taxon>
        <taxon>Sphingomonadales</taxon>
        <taxon>Sphingomonadaceae</taxon>
        <taxon>Novosphingobium</taxon>
    </lineage>
</organism>
<evidence type="ECO:0000313" key="2">
    <source>
        <dbReference type="Proteomes" id="UP000282837"/>
    </source>
</evidence>
<evidence type="ECO:0008006" key="3">
    <source>
        <dbReference type="Google" id="ProtNLM"/>
    </source>
</evidence>
<comment type="caution">
    <text evidence="1">The sequence shown here is derived from an EMBL/GenBank/DDBJ whole genome shotgun (WGS) entry which is preliminary data.</text>
</comment>
<reference evidence="1 2" key="1">
    <citation type="submission" date="2019-01" db="EMBL/GenBank/DDBJ databases">
        <authorList>
            <person name="Chen W.-M."/>
        </authorList>
    </citation>
    <scope>NUCLEOTIDE SEQUENCE [LARGE SCALE GENOMIC DNA]</scope>
    <source>
        <strain evidence="1 2">FSY-9</strain>
    </source>
</reference>
<evidence type="ECO:0000313" key="1">
    <source>
        <dbReference type="EMBL" id="RVU06359.1"/>
    </source>
</evidence>
<name>A0A437N8W2_9SPHN</name>
<protein>
    <recommendedName>
        <fullName evidence="3">XRE family transcriptional regulator</fullName>
    </recommendedName>
</protein>
<sequence>MLLRKIEDFLRATGMPWTKFGRMVAHDPRLVGDMRNGRNPGPDLVSRIEFFMPHHQEANHAL</sequence>
<dbReference type="AlphaFoldDB" id="A0A437N8W2"/>
<dbReference type="Proteomes" id="UP000282837">
    <property type="component" value="Unassembled WGS sequence"/>
</dbReference>
<gene>
    <name evidence="1" type="ORF">EOE18_05925</name>
</gene>
<dbReference type="EMBL" id="SACO01000003">
    <property type="protein sequence ID" value="RVU06359.1"/>
    <property type="molecule type" value="Genomic_DNA"/>
</dbReference>
<keyword evidence="2" id="KW-1185">Reference proteome</keyword>
<accession>A0A437N8W2</accession>
<dbReference type="OrthoDB" id="7376075at2"/>
<proteinExistence type="predicted"/>